<comment type="subcellular location">
    <subcellularLocation>
        <location evidence="9">Cytoplasm</location>
    </subcellularLocation>
</comment>
<sequence length="274" mass="31240">MRCKVMRYTILSKGDSKSNALKHKMISHMKDFHMTQNDENPEIVISVGGDGTLLQAFHQYSHMLSQVAFVGVHTGHLGFYADWLPHEVEKLIIEINNSEFQVIEYPLLEMIVRYNDNGYETRYLALNEATMKTDNGSTLVVDVNIRGKHFERFRGDGLCISTPSGSTAYNKALGGALIHPSLEAIQIAEIASINNRVFRTVGSPLVLPKHHTCYITPVNHDTIRTTIDHVSIKHKNVSGIQYRVANEKVRFARFRPFPFWKRVHDSFIESDDER</sequence>
<keyword evidence="1 9" id="KW-0963">Cytoplasm</keyword>
<gene>
    <name evidence="9" type="primary">nadK</name>
    <name evidence="10" type="ORF">HMPREF3225_00720</name>
</gene>
<evidence type="ECO:0000313" key="11">
    <source>
        <dbReference type="Proteomes" id="UP000070063"/>
    </source>
</evidence>
<dbReference type="EC" id="2.7.1.23" evidence="9"/>
<feature type="active site" description="Proton acceptor" evidence="9">
    <location>
        <position position="50"/>
    </location>
</feature>
<dbReference type="FunFam" id="2.60.200.30:FF:000002">
    <property type="entry name" value="NAD kinase"/>
    <property type="match status" value="1"/>
</dbReference>
<keyword evidence="6 9" id="KW-0521">NADP</keyword>
<organism evidence="10 11">
    <name type="scientific">Staphylococcus lugdunensis</name>
    <dbReference type="NCBI Taxonomy" id="28035"/>
    <lineage>
        <taxon>Bacteria</taxon>
        <taxon>Bacillati</taxon>
        <taxon>Bacillota</taxon>
        <taxon>Bacilli</taxon>
        <taxon>Bacillales</taxon>
        <taxon>Staphylococcaceae</taxon>
        <taxon>Staphylococcus</taxon>
    </lineage>
</organism>
<keyword evidence="7 9" id="KW-0520">NAD</keyword>
<dbReference type="GO" id="GO:0046872">
    <property type="term" value="F:metal ion binding"/>
    <property type="evidence" value="ECO:0007669"/>
    <property type="project" value="UniProtKB-UniRule"/>
</dbReference>
<dbReference type="Proteomes" id="UP000070063">
    <property type="component" value="Unassembled WGS sequence"/>
</dbReference>
<keyword evidence="3 9" id="KW-0547">Nucleotide-binding</keyword>
<dbReference type="PANTHER" id="PTHR20275">
    <property type="entry name" value="NAD KINASE"/>
    <property type="match status" value="1"/>
</dbReference>
<dbReference type="GO" id="GO:0051287">
    <property type="term" value="F:NAD binding"/>
    <property type="evidence" value="ECO:0007669"/>
    <property type="project" value="UniProtKB-ARBA"/>
</dbReference>
<feature type="binding site" evidence="9">
    <location>
        <begin position="127"/>
        <end position="128"/>
    </location>
    <ligand>
        <name>NAD(+)</name>
        <dbReference type="ChEBI" id="CHEBI:57540"/>
    </ligand>
</feature>
<comment type="caution">
    <text evidence="10">The sequence shown here is derived from an EMBL/GenBank/DDBJ whole genome shotgun (WGS) entry which is preliminary data.</text>
</comment>
<proteinExistence type="inferred from homology"/>
<comment type="caution">
    <text evidence="9">Lacks conserved residue(s) required for the propagation of feature annotation.</text>
</comment>
<comment type="similarity">
    <text evidence="9">Belongs to the NAD kinase family.</text>
</comment>
<dbReference type="InterPro" id="IPR002504">
    <property type="entry name" value="NADK"/>
</dbReference>
<dbReference type="NCBIfam" id="NF003424">
    <property type="entry name" value="PRK04885.1"/>
    <property type="match status" value="1"/>
</dbReference>
<reference evidence="10 11" key="1">
    <citation type="submission" date="2016-01" db="EMBL/GenBank/DDBJ databases">
        <authorList>
            <person name="Mitreva M."/>
            <person name="Pepin K.H."/>
            <person name="Mihindukulasuriya K.A."/>
            <person name="Fulton R."/>
            <person name="Fronick C."/>
            <person name="O'Laughlin M."/>
            <person name="Miner T."/>
            <person name="Herter B."/>
            <person name="Rosa B.A."/>
            <person name="Cordes M."/>
            <person name="Tomlinson C."/>
            <person name="Wollam A."/>
            <person name="Palsikar V.B."/>
            <person name="Mardis E.R."/>
            <person name="Wilson R.K."/>
        </authorList>
    </citation>
    <scope>NUCLEOTIDE SEQUENCE [LARGE SCALE GENOMIC DNA]</scope>
    <source>
        <strain evidence="10 11">MJR7738</strain>
    </source>
</reference>
<keyword evidence="4 9" id="KW-0418">Kinase</keyword>
<feature type="binding site" evidence="9">
    <location>
        <begin position="50"/>
        <end position="51"/>
    </location>
    <ligand>
        <name>NAD(+)</name>
        <dbReference type="ChEBI" id="CHEBI:57540"/>
    </ligand>
</feature>
<comment type="function">
    <text evidence="9">Involved in the regulation of the intracellular balance of NAD and NADP, and is a key enzyme in the biosynthesis of NADP. Catalyzes specifically the phosphorylation on 2'-hydroxyl of the adenosine moiety of NAD to yield NADP.</text>
</comment>
<evidence type="ECO:0000256" key="3">
    <source>
        <dbReference type="ARBA" id="ARBA00022741"/>
    </source>
</evidence>
<protein>
    <recommendedName>
        <fullName evidence="9">NAD kinase</fullName>
        <ecNumber evidence="9">2.7.1.23</ecNumber>
    </recommendedName>
    <alternativeName>
        <fullName evidence="9">ATP-dependent NAD kinase</fullName>
    </alternativeName>
</protein>
<name>A0ABD4EHQ1_STALU</name>
<evidence type="ECO:0000256" key="1">
    <source>
        <dbReference type="ARBA" id="ARBA00022490"/>
    </source>
</evidence>
<comment type="cofactor">
    <cofactor evidence="9">
        <name>a divalent metal cation</name>
        <dbReference type="ChEBI" id="CHEBI:60240"/>
    </cofactor>
</comment>
<dbReference type="SUPFAM" id="SSF111331">
    <property type="entry name" value="NAD kinase/diacylglycerol kinase-like"/>
    <property type="match status" value="1"/>
</dbReference>
<dbReference type="InterPro" id="IPR017437">
    <property type="entry name" value="ATP-NAD_kinase_PpnK-typ_C"/>
</dbReference>
<evidence type="ECO:0000256" key="7">
    <source>
        <dbReference type="ARBA" id="ARBA00023027"/>
    </source>
</evidence>
<keyword evidence="2 9" id="KW-0808">Transferase</keyword>
<dbReference type="Gene3D" id="3.40.50.10330">
    <property type="entry name" value="Probable inorganic polyphosphate/atp-NAD kinase, domain 1"/>
    <property type="match status" value="1"/>
</dbReference>
<dbReference type="Pfam" id="PF01513">
    <property type="entry name" value="NAD_kinase"/>
    <property type="match status" value="1"/>
</dbReference>
<feature type="binding site" evidence="9">
    <location>
        <position position="156"/>
    </location>
    <ligand>
        <name>NAD(+)</name>
        <dbReference type="ChEBI" id="CHEBI:57540"/>
    </ligand>
</feature>
<keyword evidence="5 9" id="KW-0067">ATP-binding</keyword>
<evidence type="ECO:0000256" key="8">
    <source>
        <dbReference type="ARBA" id="ARBA00047925"/>
    </source>
</evidence>
<comment type="catalytic activity">
    <reaction evidence="8 9">
        <text>NAD(+) + ATP = ADP + NADP(+) + H(+)</text>
        <dbReference type="Rhea" id="RHEA:18629"/>
        <dbReference type="ChEBI" id="CHEBI:15378"/>
        <dbReference type="ChEBI" id="CHEBI:30616"/>
        <dbReference type="ChEBI" id="CHEBI:57540"/>
        <dbReference type="ChEBI" id="CHEBI:58349"/>
        <dbReference type="ChEBI" id="CHEBI:456216"/>
        <dbReference type="EC" id="2.7.1.23"/>
    </reaction>
</comment>
<feature type="binding site" evidence="9">
    <location>
        <position position="154"/>
    </location>
    <ligand>
        <name>NAD(+)</name>
        <dbReference type="ChEBI" id="CHEBI:57540"/>
    </ligand>
</feature>
<dbReference type="InterPro" id="IPR017438">
    <property type="entry name" value="ATP-NAD_kinase_N"/>
</dbReference>
<dbReference type="HAMAP" id="MF_00361">
    <property type="entry name" value="NAD_kinase"/>
    <property type="match status" value="1"/>
</dbReference>
<dbReference type="PANTHER" id="PTHR20275:SF0">
    <property type="entry name" value="NAD KINASE"/>
    <property type="match status" value="1"/>
</dbReference>
<evidence type="ECO:0000256" key="5">
    <source>
        <dbReference type="ARBA" id="ARBA00022840"/>
    </source>
</evidence>
<dbReference type="GO" id="GO:0005524">
    <property type="term" value="F:ATP binding"/>
    <property type="evidence" value="ECO:0007669"/>
    <property type="project" value="UniProtKB-KW"/>
</dbReference>
<evidence type="ECO:0000256" key="4">
    <source>
        <dbReference type="ARBA" id="ARBA00022777"/>
    </source>
</evidence>
<dbReference type="GO" id="GO:0006741">
    <property type="term" value="P:NADP+ biosynthetic process"/>
    <property type="evidence" value="ECO:0007669"/>
    <property type="project" value="UniProtKB-UniRule"/>
</dbReference>
<dbReference type="GO" id="GO:0005737">
    <property type="term" value="C:cytoplasm"/>
    <property type="evidence" value="ECO:0007669"/>
    <property type="project" value="UniProtKB-SubCell"/>
</dbReference>
<accession>A0ABD4EHQ1</accession>
<evidence type="ECO:0000256" key="6">
    <source>
        <dbReference type="ARBA" id="ARBA00022857"/>
    </source>
</evidence>
<evidence type="ECO:0000313" key="10">
    <source>
        <dbReference type="EMBL" id="KXA39245.1"/>
    </source>
</evidence>
<dbReference type="Gene3D" id="2.60.200.30">
    <property type="entry name" value="Probable inorganic polyphosphate/atp-NAD kinase, domain 2"/>
    <property type="match status" value="1"/>
</dbReference>
<dbReference type="AlphaFoldDB" id="A0ABD4EHQ1"/>
<evidence type="ECO:0000256" key="9">
    <source>
        <dbReference type="HAMAP-Rule" id="MF_00361"/>
    </source>
</evidence>
<dbReference type="Pfam" id="PF20143">
    <property type="entry name" value="NAD_kinase_C"/>
    <property type="match status" value="1"/>
</dbReference>
<evidence type="ECO:0000256" key="2">
    <source>
        <dbReference type="ARBA" id="ARBA00022679"/>
    </source>
</evidence>
<dbReference type="GO" id="GO:0003951">
    <property type="term" value="F:NAD+ kinase activity"/>
    <property type="evidence" value="ECO:0007669"/>
    <property type="project" value="UniProtKB-UniRule"/>
</dbReference>
<feature type="binding site" evidence="9">
    <location>
        <position position="191"/>
    </location>
    <ligand>
        <name>NAD(+)</name>
        <dbReference type="ChEBI" id="CHEBI:57540"/>
    </ligand>
</feature>
<dbReference type="EMBL" id="LRQI01000028">
    <property type="protein sequence ID" value="KXA39245.1"/>
    <property type="molecule type" value="Genomic_DNA"/>
</dbReference>
<dbReference type="InterPro" id="IPR016064">
    <property type="entry name" value="NAD/diacylglycerol_kinase_sf"/>
</dbReference>